<evidence type="ECO:0000313" key="7">
    <source>
        <dbReference type="EMBL" id="EPJ36542.1"/>
    </source>
</evidence>
<dbReference type="PROSITE" id="PS51892">
    <property type="entry name" value="SUBTILASE"/>
    <property type="match status" value="1"/>
</dbReference>
<keyword evidence="3" id="KW-0378">Hydrolase</keyword>
<comment type="caution">
    <text evidence="7">The sequence shown here is derived from an EMBL/GenBank/DDBJ whole genome shotgun (WGS) entry which is preliminary data.</text>
</comment>
<dbReference type="PATRIC" id="fig|1283301.3.peg.6375"/>
<keyword evidence="4" id="KW-0720">Serine protease</keyword>
<dbReference type="Proteomes" id="UP000015001">
    <property type="component" value="Unassembled WGS sequence"/>
</dbReference>
<evidence type="ECO:0000313" key="8">
    <source>
        <dbReference type="Proteomes" id="UP000015001"/>
    </source>
</evidence>
<dbReference type="Gene3D" id="3.40.50.200">
    <property type="entry name" value="Peptidase S8/S53 domain"/>
    <property type="match status" value="1"/>
</dbReference>
<protein>
    <submittedName>
        <fullName evidence="7">Putative Aqualysin-1</fullName>
    </submittedName>
</protein>
<dbReference type="SUPFAM" id="SSF52743">
    <property type="entry name" value="Subtilisin-like"/>
    <property type="match status" value="1"/>
</dbReference>
<comment type="caution">
    <text evidence="5">Lacks conserved residue(s) required for the propagation of feature annotation.</text>
</comment>
<dbReference type="GO" id="GO:0004252">
    <property type="term" value="F:serine-type endopeptidase activity"/>
    <property type="evidence" value="ECO:0007669"/>
    <property type="project" value="InterPro"/>
</dbReference>
<accession>S4MSE6</accession>
<dbReference type="InterPro" id="IPR000209">
    <property type="entry name" value="Peptidase_S8/S53_dom"/>
</dbReference>
<dbReference type="GO" id="GO:0005615">
    <property type="term" value="C:extracellular space"/>
    <property type="evidence" value="ECO:0007669"/>
    <property type="project" value="TreeGrafter"/>
</dbReference>
<evidence type="ECO:0000256" key="1">
    <source>
        <dbReference type="ARBA" id="ARBA00011073"/>
    </source>
</evidence>
<evidence type="ECO:0000259" key="6">
    <source>
        <dbReference type="Pfam" id="PF00082"/>
    </source>
</evidence>
<dbReference type="HOGENOM" id="CLU_011263_6_3_11"/>
<dbReference type="PANTHER" id="PTHR43806">
    <property type="entry name" value="PEPTIDASE S8"/>
    <property type="match status" value="1"/>
</dbReference>
<dbReference type="InterPro" id="IPR036852">
    <property type="entry name" value="Peptidase_S8/S53_dom_sf"/>
</dbReference>
<dbReference type="Pfam" id="PF00082">
    <property type="entry name" value="Peptidase_S8"/>
    <property type="match status" value="1"/>
</dbReference>
<proteinExistence type="inferred from homology"/>
<dbReference type="AlphaFoldDB" id="S4MSE6"/>
<organism evidence="7 8">
    <name type="scientific">Streptomyces afghaniensis 772</name>
    <dbReference type="NCBI Taxonomy" id="1283301"/>
    <lineage>
        <taxon>Bacteria</taxon>
        <taxon>Bacillati</taxon>
        <taxon>Actinomycetota</taxon>
        <taxon>Actinomycetes</taxon>
        <taxon>Kitasatosporales</taxon>
        <taxon>Streptomycetaceae</taxon>
        <taxon>Streptomyces</taxon>
    </lineage>
</organism>
<keyword evidence="8" id="KW-1185">Reference proteome</keyword>
<evidence type="ECO:0000256" key="5">
    <source>
        <dbReference type="PROSITE-ProRule" id="PRU01240"/>
    </source>
</evidence>
<dbReference type="PANTHER" id="PTHR43806:SF58">
    <property type="entry name" value="ALKALINE PROTEASE 1-RELATED"/>
    <property type="match status" value="1"/>
</dbReference>
<dbReference type="PROSITE" id="PS00138">
    <property type="entry name" value="SUBTILASE_SER"/>
    <property type="match status" value="1"/>
</dbReference>
<dbReference type="GO" id="GO:0006508">
    <property type="term" value="P:proteolysis"/>
    <property type="evidence" value="ECO:0007669"/>
    <property type="project" value="UniProtKB-KW"/>
</dbReference>
<gene>
    <name evidence="7" type="ORF">STAFG_6421</name>
</gene>
<dbReference type="InterPro" id="IPR050131">
    <property type="entry name" value="Peptidase_S8_subtilisin-like"/>
</dbReference>
<dbReference type="InterPro" id="IPR023828">
    <property type="entry name" value="Peptidase_S8_Ser-AS"/>
</dbReference>
<comment type="similarity">
    <text evidence="1 5">Belongs to the peptidase S8 family.</text>
</comment>
<sequence length="150" mass="14255">MSLGGGASAALDTAVRNSIASGVTYAVAAGNSSTTASSSSPARVAEAITVGATTSTDAKASYSNYGSALDIFAPGSSTTAGWHTSDTATNTISGTSMATPHVAGAAAVYLAGHTSSTPAQVASALTGGATTGKVTSAGSGSPNRLLKLVP</sequence>
<dbReference type="EMBL" id="AOPY01001558">
    <property type="protein sequence ID" value="EPJ36542.1"/>
    <property type="molecule type" value="Genomic_DNA"/>
</dbReference>
<keyword evidence="2" id="KW-0645">Protease</keyword>
<evidence type="ECO:0000256" key="4">
    <source>
        <dbReference type="ARBA" id="ARBA00022825"/>
    </source>
</evidence>
<evidence type="ECO:0000256" key="2">
    <source>
        <dbReference type="ARBA" id="ARBA00022670"/>
    </source>
</evidence>
<evidence type="ECO:0000256" key="3">
    <source>
        <dbReference type="ARBA" id="ARBA00022801"/>
    </source>
</evidence>
<reference evidence="7 8" key="1">
    <citation type="submission" date="2013-02" db="EMBL/GenBank/DDBJ databases">
        <title>Draft Genome Sequence of Streptomyces afghaniensis, Which Produces Compounds of the Julimycin B-Complex.</title>
        <authorList>
            <person name="Gruening B.A."/>
            <person name="Praeg A."/>
            <person name="Erxleben A."/>
            <person name="Guenther S."/>
            <person name="Fiedler H.-P."/>
            <person name="Goodfellow M."/>
            <person name="Mueller M."/>
        </authorList>
    </citation>
    <scope>NUCLEOTIDE SEQUENCE [LARGE SCALE GENOMIC DNA]</scope>
    <source>
        <strain evidence="7 8">772</strain>
    </source>
</reference>
<feature type="domain" description="Peptidase S8/S53" evidence="6">
    <location>
        <begin position="1"/>
        <end position="132"/>
    </location>
</feature>
<name>S4MSE6_9ACTN</name>